<evidence type="ECO:0000313" key="2">
    <source>
        <dbReference type="EMBL" id="OTF70280.1"/>
    </source>
</evidence>
<evidence type="ECO:0000256" key="1">
    <source>
        <dbReference type="SAM" id="MobiDB-lite"/>
    </source>
</evidence>
<comment type="caution">
    <text evidence="2">The sequence shown here is derived from an EMBL/GenBank/DDBJ whole genome shotgun (WGS) entry which is preliminary data.</text>
</comment>
<dbReference type="EMBL" id="MUJZ01066422">
    <property type="protein sequence ID" value="OTF70280.1"/>
    <property type="molecule type" value="Genomic_DNA"/>
</dbReference>
<evidence type="ECO:0000313" key="3">
    <source>
        <dbReference type="Proteomes" id="UP000194236"/>
    </source>
</evidence>
<proteinExistence type="predicted"/>
<gene>
    <name evidence="2" type="ORF">BLA29_014789</name>
</gene>
<feature type="region of interest" description="Disordered" evidence="1">
    <location>
        <begin position="1"/>
        <end position="22"/>
    </location>
</feature>
<reference evidence="2 3" key="1">
    <citation type="submission" date="2017-03" db="EMBL/GenBank/DDBJ databases">
        <title>Genome Survey of Euroglyphus maynei.</title>
        <authorList>
            <person name="Arlian L.G."/>
            <person name="Morgan M.S."/>
            <person name="Rider S.D."/>
        </authorList>
    </citation>
    <scope>NUCLEOTIDE SEQUENCE [LARGE SCALE GENOMIC DNA]</scope>
    <source>
        <strain evidence="2">Arlian Lab</strain>
        <tissue evidence="2">Whole body</tissue>
    </source>
</reference>
<accession>A0A1Y3APC4</accession>
<sequence length="22" mass="2416">MGLSRWAFPSGKNRSGKNTIHA</sequence>
<keyword evidence="3" id="KW-1185">Reference proteome</keyword>
<name>A0A1Y3APC4_EURMA</name>
<organism evidence="2 3">
    <name type="scientific">Euroglyphus maynei</name>
    <name type="common">Mayne's house dust mite</name>
    <dbReference type="NCBI Taxonomy" id="6958"/>
    <lineage>
        <taxon>Eukaryota</taxon>
        <taxon>Metazoa</taxon>
        <taxon>Ecdysozoa</taxon>
        <taxon>Arthropoda</taxon>
        <taxon>Chelicerata</taxon>
        <taxon>Arachnida</taxon>
        <taxon>Acari</taxon>
        <taxon>Acariformes</taxon>
        <taxon>Sarcoptiformes</taxon>
        <taxon>Astigmata</taxon>
        <taxon>Psoroptidia</taxon>
        <taxon>Analgoidea</taxon>
        <taxon>Pyroglyphidae</taxon>
        <taxon>Pyroglyphinae</taxon>
        <taxon>Euroglyphus</taxon>
    </lineage>
</organism>
<feature type="compositionally biased region" description="Polar residues" evidence="1">
    <location>
        <begin position="12"/>
        <end position="22"/>
    </location>
</feature>
<dbReference type="Proteomes" id="UP000194236">
    <property type="component" value="Unassembled WGS sequence"/>
</dbReference>
<protein>
    <submittedName>
        <fullName evidence="2">Uncharacterized protein</fullName>
    </submittedName>
</protein>
<dbReference type="AlphaFoldDB" id="A0A1Y3APC4"/>